<evidence type="ECO:0000256" key="3">
    <source>
        <dbReference type="ARBA" id="ARBA00022989"/>
    </source>
</evidence>
<evidence type="ECO:0000256" key="2">
    <source>
        <dbReference type="ARBA" id="ARBA00022692"/>
    </source>
</evidence>
<dbReference type="EMBL" id="GBEZ01007855">
    <property type="protein sequence ID" value="JAC77637.1"/>
    <property type="molecule type" value="Transcribed_RNA"/>
</dbReference>
<dbReference type="InterPro" id="IPR010920">
    <property type="entry name" value="LSM_dom_sf"/>
</dbReference>
<dbReference type="InterPro" id="IPR006685">
    <property type="entry name" value="MscS_channel_2nd"/>
</dbReference>
<dbReference type="PANTHER" id="PTHR31323:SF1">
    <property type="entry name" value="MECHANOSENSITIVE ION CHANNEL PROTEIN"/>
    <property type="match status" value="1"/>
</dbReference>
<name>A0A061RXP3_9CHLO</name>
<gene>
    <name evidence="7" type="ORF">TSPGSL018_17190</name>
</gene>
<dbReference type="PANTHER" id="PTHR31323">
    <property type="entry name" value="MECHANOSENSITIVE ION CHANNEL PROTEIN MSY2"/>
    <property type="match status" value="1"/>
</dbReference>
<dbReference type="GO" id="GO:0016020">
    <property type="term" value="C:membrane"/>
    <property type="evidence" value="ECO:0007669"/>
    <property type="project" value="UniProtKB-SubCell"/>
</dbReference>
<evidence type="ECO:0000256" key="5">
    <source>
        <dbReference type="SAM" id="Phobius"/>
    </source>
</evidence>
<keyword evidence="2 5" id="KW-0812">Transmembrane</keyword>
<dbReference type="GO" id="GO:0006874">
    <property type="term" value="P:intracellular calcium ion homeostasis"/>
    <property type="evidence" value="ECO:0007669"/>
    <property type="project" value="TreeGrafter"/>
</dbReference>
<keyword evidence="3 5" id="KW-1133">Transmembrane helix</keyword>
<feature type="non-terminal residue" evidence="7">
    <location>
        <position position="1"/>
    </location>
</feature>
<organism evidence="7">
    <name type="scientific">Tetraselmis sp. GSL018</name>
    <dbReference type="NCBI Taxonomy" id="582737"/>
    <lineage>
        <taxon>Eukaryota</taxon>
        <taxon>Viridiplantae</taxon>
        <taxon>Chlorophyta</taxon>
        <taxon>core chlorophytes</taxon>
        <taxon>Chlorodendrophyceae</taxon>
        <taxon>Chlorodendrales</taxon>
        <taxon>Chlorodendraceae</taxon>
        <taxon>Tetraselmis</taxon>
    </lineage>
</organism>
<reference evidence="7" key="1">
    <citation type="submission" date="2014-05" db="EMBL/GenBank/DDBJ databases">
        <title>The transcriptome of the halophilic microalga Tetraselmis sp. GSL018 isolated from the Great Salt Lake, Utah.</title>
        <authorList>
            <person name="Jinkerson R.E."/>
            <person name="D'Adamo S."/>
            <person name="Posewitz M.C."/>
        </authorList>
    </citation>
    <scope>NUCLEOTIDE SEQUENCE</scope>
    <source>
        <strain evidence="7">GSL018</strain>
    </source>
</reference>
<dbReference type="SUPFAM" id="SSF50182">
    <property type="entry name" value="Sm-like ribonucleoproteins"/>
    <property type="match status" value="1"/>
</dbReference>
<sequence>KELEKIRTAVVVKTYSSLIRQHQYRTPEEVASQLMEVKKFGKALFLNIRGSNPQKKTINLQDICLFFKDDKEGRANAARAFRIFSRNPQDQITKQQVIETVEQLFKERSDIATSLSNTDSMMNSLEAGLAGVLHFFAIGVYLLVWNVDILQGFSTFSATVLALSFVFGNSIRNTFEAMLFLFVQHPYDVGDWIKIDGGFYNVRKISLLNTSFSDMYGQPVTYANASIFAKPIFNLSRCTKCNEFINVEVDVGLASKFKEELTAKLHALFNFRNTEYDVSSLDVKLSGFNRENLKVNIFIFFVYLINGDDWGRKRKATDEAVQLVSDILGKYSGEIKYTYHHRLEQPAQGSGGELAGAPSP</sequence>
<accession>A0A061RXP3</accession>
<evidence type="ECO:0000256" key="1">
    <source>
        <dbReference type="ARBA" id="ARBA00004370"/>
    </source>
</evidence>
<keyword evidence="4 5" id="KW-0472">Membrane</keyword>
<protein>
    <submittedName>
        <fullName evidence="7">Mechanosensitive ion channel</fullName>
    </submittedName>
</protein>
<dbReference type="GO" id="GO:0005262">
    <property type="term" value="F:calcium channel activity"/>
    <property type="evidence" value="ECO:0007669"/>
    <property type="project" value="TreeGrafter"/>
</dbReference>
<dbReference type="InterPro" id="IPR023408">
    <property type="entry name" value="MscS_beta-dom_sf"/>
</dbReference>
<dbReference type="Pfam" id="PF00924">
    <property type="entry name" value="MS_channel_2nd"/>
    <property type="match status" value="1"/>
</dbReference>
<dbReference type="AlphaFoldDB" id="A0A061RXP3"/>
<feature type="transmembrane region" description="Helical" evidence="5">
    <location>
        <begin position="149"/>
        <end position="168"/>
    </location>
</feature>
<feature type="domain" description="Mechanosensitive ion channel MscS" evidence="6">
    <location>
        <begin position="171"/>
        <end position="237"/>
    </location>
</feature>
<evidence type="ECO:0000256" key="4">
    <source>
        <dbReference type="ARBA" id="ARBA00023136"/>
    </source>
</evidence>
<feature type="transmembrane region" description="Helical" evidence="5">
    <location>
        <begin position="125"/>
        <end position="143"/>
    </location>
</feature>
<proteinExistence type="predicted"/>
<comment type="subcellular location">
    <subcellularLocation>
        <location evidence="1">Membrane</location>
    </subcellularLocation>
</comment>
<dbReference type="Gene3D" id="2.30.30.60">
    <property type="match status" value="1"/>
</dbReference>
<evidence type="ECO:0000259" key="6">
    <source>
        <dbReference type="Pfam" id="PF00924"/>
    </source>
</evidence>
<evidence type="ECO:0000313" key="7">
    <source>
        <dbReference type="EMBL" id="JAC77637.1"/>
    </source>
</evidence>